<dbReference type="AlphaFoldDB" id="A0A4Y9YWY6"/>
<dbReference type="Proteomes" id="UP000298327">
    <property type="component" value="Unassembled WGS sequence"/>
</dbReference>
<dbReference type="EMBL" id="SEOQ01000272">
    <property type="protein sequence ID" value="TFY66173.1"/>
    <property type="molecule type" value="Genomic_DNA"/>
</dbReference>
<keyword evidence="2" id="KW-1185">Reference proteome</keyword>
<evidence type="ECO:0000313" key="1">
    <source>
        <dbReference type="EMBL" id="TFY66173.1"/>
    </source>
</evidence>
<reference evidence="1 2" key="1">
    <citation type="submission" date="2019-02" db="EMBL/GenBank/DDBJ databases">
        <title>Genome sequencing of the rare red list fungi Dentipellis fragilis.</title>
        <authorList>
            <person name="Buettner E."/>
            <person name="Kellner H."/>
        </authorList>
    </citation>
    <scope>NUCLEOTIDE SEQUENCE [LARGE SCALE GENOMIC DNA]</scope>
    <source>
        <strain evidence="1 2">DSM 105465</strain>
    </source>
</reference>
<gene>
    <name evidence="1" type="ORF">EVG20_g4925</name>
</gene>
<organism evidence="1 2">
    <name type="scientific">Dentipellis fragilis</name>
    <dbReference type="NCBI Taxonomy" id="205917"/>
    <lineage>
        <taxon>Eukaryota</taxon>
        <taxon>Fungi</taxon>
        <taxon>Dikarya</taxon>
        <taxon>Basidiomycota</taxon>
        <taxon>Agaricomycotina</taxon>
        <taxon>Agaricomycetes</taxon>
        <taxon>Russulales</taxon>
        <taxon>Hericiaceae</taxon>
        <taxon>Dentipellis</taxon>
    </lineage>
</organism>
<dbReference type="OrthoDB" id="3155440at2759"/>
<comment type="caution">
    <text evidence="1">The sequence shown here is derived from an EMBL/GenBank/DDBJ whole genome shotgun (WGS) entry which is preliminary data.</text>
</comment>
<proteinExistence type="predicted"/>
<protein>
    <submittedName>
        <fullName evidence="1">Uncharacterized protein</fullName>
    </submittedName>
</protein>
<accession>A0A4Y9YWY6</accession>
<evidence type="ECO:0000313" key="2">
    <source>
        <dbReference type="Proteomes" id="UP000298327"/>
    </source>
</evidence>
<sequence length="66" mass="7306">MISHFLSDARILRGCQVLRQWNATRPLCQLPLELKGYILQILAAIDPPISSLHLAPAWQDAIGTLG</sequence>
<name>A0A4Y9YWY6_9AGAM</name>